<reference evidence="13 16" key="2">
    <citation type="submission" date="2020-07" db="EMBL/GenBank/DDBJ databases">
        <authorList>
            <person name="Khare M."/>
        </authorList>
    </citation>
    <scope>NUCLEOTIDE SEQUENCE [LARGE SCALE GENOMIC DNA]</scope>
    <source>
        <strain evidence="13 16">P8776</strain>
    </source>
</reference>
<proteinExistence type="inferred from homology"/>
<keyword evidence="9 12" id="KW-0570">Pentose shunt</keyword>
<evidence type="ECO:0000256" key="6">
    <source>
        <dbReference type="ARBA" id="ARBA00018292"/>
    </source>
</evidence>
<dbReference type="CDD" id="cd00955">
    <property type="entry name" value="Transaldolase_like"/>
    <property type="match status" value="1"/>
</dbReference>
<dbReference type="OrthoDB" id="9809101at2"/>
<dbReference type="UniPathway" id="UPA00115">
    <property type="reaction ID" value="UER00414"/>
</dbReference>
<evidence type="ECO:0000256" key="7">
    <source>
        <dbReference type="ARBA" id="ARBA00022490"/>
    </source>
</evidence>
<dbReference type="GO" id="GO:0005737">
    <property type="term" value="C:cytoplasm"/>
    <property type="evidence" value="ECO:0007669"/>
    <property type="project" value="UniProtKB-SubCell"/>
</dbReference>
<keyword evidence="10 12" id="KW-0704">Schiff base</keyword>
<accession>A0A6C1TYR0</accession>
<dbReference type="GO" id="GO:0006098">
    <property type="term" value="P:pentose-phosphate shunt"/>
    <property type="evidence" value="ECO:0007669"/>
    <property type="project" value="UniProtKB-UniRule"/>
</dbReference>
<dbReference type="AlphaFoldDB" id="A0A6C1TYR0"/>
<dbReference type="PANTHER" id="PTHR10683">
    <property type="entry name" value="TRANSALDOLASE"/>
    <property type="match status" value="1"/>
</dbReference>
<dbReference type="GeneID" id="74902517"/>
<dbReference type="HAMAP" id="MF_00493">
    <property type="entry name" value="Transaldolase_2"/>
    <property type="match status" value="1"/>
</dbReference>
<dbReference type="EC" id="2.2.1.2" evidence="5 12"/>
<dbReference type="SUPFAM" id="SSF51569">
    <property type="entry name" value="Aldolase"/>
    <property type="match status" value="1"/>
</dbReference>
<comment type="similarity">
    <text evidence="4 12">Belongs to the transaldolase family. Type 2 subfamily.</text>
</comment>
<name>A0A6C1TYR0_9CORY</name>
<evidence type="ECO:0000256" key="8">
    <source>
        <dbReference type="ARBA" id="ARBA00022679"/>
    </source>
</evidence>
<evidence type="ECO:0000313" key="14">
    <source>
        <dbReference type="EMBL" id="TVS29578.1"/>
    </source>
</evidence>
<evidence type="ECO:0000313" key="16">
    <source>
        <dbReference type="Proteomes" id="UP000580709"/>
    </source>
</evidence>
<dbReference type="Pfam" id="PF00923">
    <property type="entry name" value="TAL_FSA"/>
    <property type="match status" value="1"/>
</dbReference>
<protein>
    <recommendedName>
        <fullName evidence="6 12">Transaldolase</fullName>
        <ecNumber evidence="5 12">2.2.1.2</ecNumber>
    </recommendedName>
</protein>
<evidence type="ECO:0000313" key="15">
    <source>
        <dbReference type="Proteomes" id="UP000336646"/>
    </source>
</evidence>
<evidence type="ECO:0000256" key="1">
    <source>
        <dbReference type="ARBA" id="ARBA00003518"/>
    </source>
</evidence>
<comment type="caution">
    <text evidence="14">The sequence shown here is derived from an EMBL/GenBank/DDBJ whole genome shotgun (WGS) entry which is preliminary data.</text>
</comment>
<dbReference type="Gene3D" id="3.20.20.70">
    <property type="entry name" value="Aldolase class I"/>
    <property type="match status" value="1"/>
</dbReference>
<dbReference type="NCBIfam" id="NF002881">
    <property type="entry name" value="PRK03343.1"/>
    <property type="match status" value="1"/>
</dbReference>
<dbReference type="Proteomes" id="UP000336646">
    <property type="component" value="Unassembled WGS sequence"/>
</dbReference>
<dbReference type="NCBIfam" id="TIGR00876">
    <property type="entry name" value="tal_mycobact"/>
    <property type="match status" value="1"/>
</dbReference>
<comment type="pathway">
    <text evidence="3 12">Carbohydrate degradation; pentose phosphate pathway; D-glyceraldehyde 3-phosphate and beta-D-fructose 6-phosphate from D-ribose 5-phosphate and D-xylulose 5-phosphate (non-oxidative stage): step 2/3.</text>
</comment>
<evidence type="ECO:0000256" key="3">
    <source>
        <dbReference type="ARBA" id="ARBA00004857"/>
    </source>
</evidence>
<evidence type="ECO:0000256" key="10">
    <source>
        <dbReference type="ARBA" id="ARBA00023270"/>
    </source>
</evidence>
<keyword evidence="16" id="KW-1185">Reference proteome</keyword>
<dbReference type="InterPro" id="IPR001585">
    <property type="entry name" value="TAL/FSA"/>
</dbReference>
<evidence type="ECO:0000256" key="11">
    <source>
        <dbReference type="ARBA" id="ARBA00048810"/>
    </source>
</evidence>
<keyword evidence="7 12" id="KW-0963">Cytoplasm</keyword>
<evidence type="ECO:0000313" key="13">
    <source>
        <dbReference type="EMBL" id="MBA4505576.1"/>
    </source>
</evidence>
<dbReference type="GO" id="GO:0004801">
    <property type="term" value="F:transaldolase activity"/>
    <property type="evidence" value="ECO:0007669"/>
    <property type="project" value="UniProtKB-UniRule"/>
</dbReference>
<evidence type="ECO:0000256" key="5">
    <source>
        <dbReference type="ARBA" id="ARBA00013151"/>
    </source>
</evidence>
<dbReference type="PROSITE" id="PS01054">
    <property type="entry name" value="TRANSALDOLASE_1"/>
    <property type="match status" value="1"/>
</dbReference>
<dbReference type="GO" id="GO:0005975">
    <property type="term" value="P:carbohydrate metabolic process"/>
    <property type="evidence" value="ECO:0007669"/>
    <property type="project" value="InterPro"/>
</dbReference>
<evidence type="ECO:0000256" key="2">
    <source>
        <dbReference type="ARBA" id="ARBA00004496"/>
    </source>
</evidence>
<gene>
    <name evidence="12 14" type="primary">tal</name>
    <name evidence="14" type="ORF">EKI59_02905</name>
    <name evidence="13" type="ORF">H0H28_09645</name>
</gene>
<organism evidence="14 15">
    <name type="scientific">Corynebacterium sanguinis</name>
    <dbReference type="NCBI Taxonomy" id="2594913"/>
    <lineage>
        <taxon>Bacteria</taxon>
        <taxon>Bacillati</taxon>
        <taxon>Actinomycetota</taxon>
        <taxon>Actinomycetes</taxon>
        <taxon>Mycobacteriales</taxon>
        <taxon>Corynebacteriaceae</taxon>
        <taxon>Corynebacterium</taxon>
    </lineage>
</organism>
<dbReference type="PANTHER" id="PTHR10683:SF31">
    <property type="entry name" value="TRANSALDOLASE"/>
    <property type="match status" value="1"/>
</dbReference>
<dbReference type="InterPro" id="IPR013785">
    <property type="entry name" value="Aldolase_TIM"/>
</dbReference>
<dbReference type="Proteomes" id="UP000580709">
    <property type="component" value="Unassembled WGS sequence"/>
</dbReference>
<evidence type="ECO:0000256" key="9">
    <source>
        <dbReference type="ARBA" id="ARBA00023126"/>
    </source>
</evidence>
<dbReference type="EMBL" id="JACEOR010000410">
    <property type="protein sequence ID" value="MBA4505576.1"/>
    <property type="molecule type" value="Genomic_DNA"/>
</dbReference>
<feature type="active site" description="Schiff-base intermediate with substrate" evidence="12">
    <location>
        <position position="139"/>
    </location>
</feature>
<dbReference type="PIRSF" id="PIRSF036915">
    <property type="entry name" value="Trnald_Bac_Plnt"/>
    <property type="match status" value="1"/>
</dbReference>
<keyword evidence="8 12" id="KW-0808">Transferase</keyword>
<comment type="catalytic activity">
    <reaction evidence="11 12">
        <text>D-sedoheptulose 7-phosphate + D-glyceraldehyde 3-phosphate = D-erythrose 4-phosphate + beta-D-fructose 6-phosphate</text>
        <dbReference type="Rhea" id="RHEA:17053"/>
        <dbReference type="ChEBI" id="CHEBI:16897"/>
        <dbReference type="ChEBI" id="CHEBI:57483"/>
        <dbReference type="ChEBI" id="CHEBI:57634"/>
        <dbReference type="ChEBI" id="CHEBI:59776"/>
        <dbReference type="EC" id="2.2.1.2"/>
    </reaction>
</comment>
<dbReference type="RefSeq" id="WP_136651239.1">
    <property type="nucleotide sequence ID" value="NZ_CP038157.1"/>
</dbReference>
<dbReference type="InterPro" id="IPR004732">
    <property type="entry name" value="Transaldolase_2"/>
</dbReference>
<dbReference type="EMBL" id="RXIR01000004">
    <property type="protein sequence ID" value="TVS29578.1"/>
    <property type="molecule type" value="Genomic_DNA"/>
</dbReference>
<sequence>MTSIDKLYEIGTSTWLDDLSRDRITTGNLDEIKASKSIKGVTTNPAIFAKAMSGGNAYDIQLADLKAAGSEVDAAVYAMSVKDVQDACDLFADVFEATDGKDGRVSIEVDPRYAADEERTVAQAAELAQLVDRPNVMIKIPATDESLPAVTATLAAGISVNVTLIFSVERYRQVIDAFREGVRQAEANGHDVSTIHSVASFFVSRMDTEVDNRLETIGTPEALELRGKAGIANARLAYQLFLDEFSDSSQFPAGTNKQRPLWASTGVKNPDYPATMYVTELAGPDTVNTMPEATLDAMLEQGEVRGDTLTGTAAEAQATFDKLEAVGIDLDDVVAVLEREGVEKFVDAWQELLDSMAQNLK</sequence>
<dbReference type="InterPro" id="IPR018225">
    <property type="entry name" value="Transaldolase_AS"/>
</dbReference>
<comment type="function">
    <text evidence="1 12">Transaldolase is important for the balance of metabolites in the pentose-phosphate pathway.</text>
</comment>
<evidence type="ECO:0000256" key="4">
    <source>
        <dbReference type="ARBA" id="ARBA00008426"/>
    </source>
</evidence>
<reference evidence="14 15" key="1">
    <citation type="submission" date="2018-12" db="EMBL/GenBank/DDBJ databases">
        <title>Corynebacterium sanguinis sp. nov., a clinically-associated and environmental corynebacterium.</title>
        <authorList>
            <person name="Gonzales-Siles L."/>
            <person name="Jaen-Luchoro D."/>
            <person name="Cardew S."/>
            <person name="Inganas E."/>
            <person name="Ohlen M."/>
            <person name="Jensie-Markopolous S."/>
            <person name="Pinyeiro-Iglesias B."/>
            <person name="Molin K."/>
            <person name="Skovbjerg S."/>
            <person name="Svensson-Stadler L."/>
            <person name="Funke G."/>
            <person name="Moore E.R.B."/>
        </authorList>
    </citation>
    <scope>NUCLEOTIDE SEQUENCE [LARGE SCALE GENOMIC DNA]</scope>
    <source>
        <strain evidence="14 15">58734</strain>
    </source>
</reference>
<evidence type="ECO:0000256" key="12">
    <source>
        <dbReference type="HAMAP-Rule" id="MF_00493"/>
    </source>
</evidence>
<comment type="subcellular location">
    <subcellularLocation>
        <location evidence="2 12">Cytoplasm</location>
    </subcellularLocation>
</comment>